<dbReference type="AlphaFoldDB" id="A0AAV3SI81"/>
<dbReference type="InterPro" id="IPR000120">
    <property type="entry name" value="Amidase"/>
</dbReference>
<accession>A0AAV3SI81</accession>
<dbReference type="PROSITE" id="PS00571">
    <property type="entry name" value="AMIDASES"/>
    <property type="match status" value="1"/>
</dbReference>
<dbReference type="InterPro" id="IPR036928">
    <property type="entry name" value="AS_sf"/>
</dbReference>
<evidence type="ECO:0000259" key="2">
    <source>
        <dbReference type="Pfam" id="PF01425"/>
    </source>
</evidence>
<reference evidence="3" key="3">
    <citation type="submission" date="2023-12" db="EMBL/GenBank/DDBJ databases">
        <authorList>
            <person name="Sun Q."/>
            <person name="Inoue M."/>
        </authorList>
    </citation>
    <scope>NUCLEOTIDE SEQUENCE</scope>
    <source>
        <strain evidence="3">JCM 12289</strain>
    </source>
</reference>
<organism evidence="3 6">
    <name type="scientific">Halococcus dombrowskii</name>
    <dbReference type="NCBI Taxonomy" id="179637"/>
    <lineage>
        <taxon>Archaea</taxon>
        <taxon>Methanobacteriati</taxon>
        <taxon>Methanobacteriota</taxon>
        <taxon>Stenosarchaea group</taxon>
        <taxon>Halobacteria</taxon>
        <taxon>Halobacteriales</taxon>
        <taxon>Halococcaceae</taxon>
        <taxon>Halococcus</taxon>
    </lineage>
</organism>
<dbReference type="GeneID" id="71761553"/>
<dbReference type="GO" id="GO:0003824">
    <property type="term" value="F:catalytic activity"/>
    <property type="evidence" value="ECO:0007669"/>
    <property type="project" value="InterPro"/>
</dbReference>
<keyword evidence="5" id="KW-1185">Reference proteome</keyword>
<dbReference type="InterPro" id="IPR023631">
    <property type="entry name" value="Amidase_dom"/>
</dbReference>
<dbReference type="SUPFAM" id="SSF75304">
    <property type="entry name" value="Amidase signature (AS) enzymes"/>
    <property type="match status" value="1"/>
</dbReference>
<sequence>MPEIPFVSAAGLAEEIRTGERSPVAVVDAYLDRIAERNDVTNAYVTVIEEEARERAREIEATIDRGEDPGPLAGVPIALKDLFGFKAGVPATMGSAAVGEFVPDESAVVTERLECAGAIVLGTTNAPEFGHKLVTENPLHGRTGTPFDPERTSGGSSGGSAAAVADGLAAFAQGSDTGGSIRIPAANCGIYGIKPSFGRVPNALRPDAFGMATPFSSSGPLARTVEDAAIALDVLSGPHPSDPYSLPAPTTDYRAATERATDELSVAYSLDLGLFDVAERVQKELDDAVDDLAGVVGRVENTDPPYEGTLSELRYAFTQQTTVLFAALVDGLESDGRIGEGDRERLMSSTATLVSIGEDSDALGYKQAERPRTAFYDAVESVFAEHDLLVSATAAVPPFEHGRDGPSEIDGESVANPVVDWCLTWPFNLTGHPVASIPAGFVDGLPVGLQIVGRRHAEETVLAASAALERMRPWQDAYPPGEES</sequence>
<reference evidence="4" key="2">
    <citation type="submission" date="2022-04" db="EMBL/GenBank/DDBJ databases">
        <title>Sequencing and genomic assembly of Halococcus dombrowskii.</title>
        <authorList>
            <person name="Lim S.W."/>
            <person name="MacLea K.S."/>
        </authorList>
    </citation>
    <scope>NUCLEOTIDE SEQUENCE</scope>
    <source>
        <strain evidence="4">H4</strain>
    </source>
</reference>
<evidence type="ECO:0000313" key="5">
    <source>
        <dbReference type="Proteomes" id="UP000830542"/>
    </source>
</evidence>
<reference evidence="3" key="1">
    <citation type="journal article" date="2014" name="Int. J. Syst. Evol. Microbiol.">
        <title>Complete genome sequence of Corynebacterium casei LMG S-19264T (=DSM 44701T), isolated from a smear-ripened cheese.</title>
        <authorList>
            <consortium name="US DOE Joint Genome Institute (JGI-PGF)"/>
            <person name="Walter F."/>
            <person name="Albersmeier A."/>
            <person name="Kalinowski J."/>
            <person name="Ruckert C."/>
        </authorList>
    </citation>
    <scope>NUCLEOTIDE SEQUENCE</scope>
    <source>
        <strain evidence="3">JCM 12289</strain>
    </source>
</reference>
<dbReference type="PANTHER" id="PTHR11895">
    <property type="entry name" value="TRANSAMIDASE"/>
    <property type="match status" value="1"/>
</dbReference>
<evidence type="ECO:0000313" key="4">
    <source>
        <dbReference type="EMBL" id="UOO96416.1"/>
    </source>
</evidence>
<evidence type="ECO:0000256" key="1">
    <source>
        <dbReference type="SAM" id="MobiDB-lite"/>
    </source>
</evidence>
<dbReference type="InterPro" id="IPR020556">
    <property type="entry name" value="Amidase_CS"/>
</dbReference>
<feature type="region of interest" description="Disordered" evidence="1">
    <location>
        <begin position="137"/>
        <end position="159"/>
    </location>
</feature>
<name>A0AAV3SI81_HALDO</name>
<dbReference type="PANTHER" id="PTHR11895:SF7">
    <property type="entry name" value="GLUTAMYL-TRNA(GLN) AMIDOTRANSFERASE SUBUNIT A, MITOCHONDRIAL"/>
    <property type="match status" value="1"/>
</dbReference>
<dbReference type="RefSeq" id="WP_244705101.1">
    <property type="nucleotide sequence ID" value="NZ_BAAADN010000043.1"/>
</dbReference>
<dbReference type="Pfam" id="PF01425">
    <property type="entry name" value="Amidase"/>
    <property type="match status" value="1"/>
</dbReference>
<dbReference type="EMBL" id="BAAADN010000043">
    <property type="protein sequence ID" value="GAA0468825.1"/>
    <property type="molecule type" value="Genomic_DNA"/>
</dbReference>
<dbReference type="KEGG" id="hdo:MUK72_06855"/>
<proteinExistence type="predicted"/>
<dbReference type="EMBL" id="CP095005">
    <property type="protein sequence ID" value="UOO96416.1"/>
    <property type="molecule type" value="Genomic_DNA"/>
</dbReference>
<protein>
    <submittedName>
        <fullName evidence="3">Amidase</fullName>
    </submittedName>
</protein>
<gene>
    <name evidence="3" type="ORF">GCM10008985_27340</name>
    <name evidence="4" type="ORF">MUK72_06855</name>
</gene>
<feature type="domain" description="Amidase" evidence="2">
    <location>
        <begin position="26"/>
        <end position="462"/>
    </location>
</feature>
<dbReference type="Proteomes" id="UP000830542">
    <property type="component" value="Chromosome"/>
</dbReference>
<evidence type="ECO:0000313" key="3">
    <source>
        <dbReference type="EMBL" id="GAA0468825.1"/>
    </source>
</evidence>
<dbReference type="Proteomes" id="UP001500962">
    <property type="component" value="Unassembled WGS sequence"/>
</dbReference>
<evidence type="ECO:0000313" key="6">
    <source>
        <dbReference type="Proteomes" id="UP001500962"/>
    </source>
</evidence>
<dbReference type="Gene3D" id="3.90.1300.10">
    <property type="entry name" value="Amidase signature (AS) domain"/>
    <property type="match status" value="1"/>
</dbReference>